<dbReference type="InterPro" id="IPR022684">
    <property type="entry name" value="Calpain_cysteine_protease"/>
</dbReference>
<evidence type="ECO:0000256" key="2">
    <source>
        <dbReference type="PROSITE-ProRule" id="PRU00239"/>
    </source>
</evidence>
<dbReference type="PROSITE" id="PS50203">
    <property type="entry name" value="CALPAIN_CAT"/>
    <property type="match status" value="1"/>
</dbReference>
<evidence type="ECO:0000313" key="4">
    <source>
        <dbReference type="Proteomes" id="UP000749559"/>
    </source>
</evidence>
<dbReference type="Gene3D" id="2.60.120.380">
    <property type="match status" value="1"/>
</dbReference>
<protein>
    <submittedName>
        <fullName evidence="3">Uncharacterized protein</fullName>
    </submittedName>
</protein>
<evidence type="ECO:0000313" key="3">
    <source>
        <dbReference type="EMBL" id="CAH1773812.1"/>
    </source>
</evidence>
<dbReference type="Gene3D" id="3.90.70.10">
    <property type="entry name" value="Cysteine proteinases"/>
    <property type="match status" value="1"/>
</dbReference>
<dbReference type="GO" id="GO:0006508">
    <property type="term" value="P:proteolysis"/>
    <property type="evidence" value="ECO:0007669"/>
    <property type="project" value="UniProtKB-KW"/>
</dbReference>
<dbReference type="Pfam" id="PF00648">
    <property type="entry name" value="Peptidase_C2"/>
    <property type="match status" value="1"/>
</dbReference>
<dbReference type="SMART" id="SM00230">
    <property type="entry name" value="CysPc"/>
    <property type="match status" value="1"/>
</dbReference>
<gene>
    <name evidence="3" type="ORF">OFUS_LOCUS1353</name>
</gene>
<reference evidence="3" key="1">
    <citation type="submission" date="2022-03" db="EMBL/GenBank/DDBJ databases">
        <authorList>
            <person name="Martin C."/>
        </authorList>
    </citation>
    <scope>NUCLEOTIDE SEQUENCE</scope>
</reference>
<dbReference type="InterPro" id="IPR022682">
    <property type="entry name" value="Calpain_domain_III"/>
</dbReference>
<dbReference type="PRINTS" id="PR00704">
    <property type="entry name" value="CALPAIN"/>
</dbReference>
<feature type="non-terminal residue" evidence="3">
    <location>
        <position position="1"/>
    </location>
</feature>
<proteinExistence type="inferred from homology"/>
<dbReference type="PANTHER" id="PTHR10183:SF302">
    <property type="entry name" value="CALPAIN-14"/>
    <property type="match status" value="1"/>
</dbReference>
<keyword evidence="4" id="KW-1185">Reference proteome</keyword>
<dbReference type="SUPFAM" id="SSF54001">
    <property type="entry name" value="Cysteine proteinases"/>
    <property type="match status" value="1"/>
</dbReference>
<comment type="caution">
    <text evidence="3">The sequence shown here is derived from an EMBL/GenBank/DDBJ whole genome shotgun (WGS) entry which is preliminary data.</text>
</comment>
<comment type="similarity">
    <text evidence="1">Belongs to the peptidase C2 family.</text>
</comment>
<comment type="caution">
    <text evidence="2">Lacks conserved residue(s) required for the propagation of feature annotation.</text>
</comment>
<dbReference type="PANTHER" id="PTHR10183">
    <property type="entry name" value="CALPAIN"/>
    <property type="match status" value="1"/>
</dbReference>
<dbReference type="InterPro" id="IPR038765">
    <property type="entry name" value="Papain-like_cys_pep_sf"/>
</dbReference>
<dbReference type="InterPro" id="IPR036213">
    <property type="entry name" value="Calpain_III_sf"/>
</dbReference>
<dbReference type="GO" id="GO:0004198">
    <property type="term" value="F:calcium-dependent cysteine-type endopeptidase activity"/>
    <property type="evidence" value="ECO:0007669"/>
    <property type="project" value="InterPro"/>
</dbReference>
<evidence type="ECO:0000256" key="1">
    <source>
        <dbReference type="ARBA" id="ARBA00007623"/>
    </source>
</evidence>
<dbReference type="SUPFAM" id="SSF49758">
    <property type="entry name" value="Calpain large subunit, middle domain (domain III)"/>
    <property type="match status" value="1"/>
</dbReference>
<dbReference type="InterPro" id="IPR001300">
    <property type="entry name" value="Peptidase_C2_calpain_cat"/>
</dbReference>
<dbReference type="OrthoDB" id="424753at2759"/>
<dbReference type="EMBL" id="CAIIXF020000001">
    <property type="protein sequence ID" value="CAH1773812.1"/>
    <property type="molecule type" value="Genomic_DNA"/>
</dbReference>
<organism evidence="3 4">
    <name type="scientific">Owenia fusiformis</name>
    <name type="common">Polychaete worm</name>
    <dbReference type="NCBI Taxonomy" id="6347"/>
    <lineage>
        <taxon>Eukaryota</taxon>
        <taxon>Metazoa</taxon>
        <taxon>Spiralia</taxon>
        <taxon>Lophotrochozoa</taxon>
        <taxon>Annelida</taxon>
        <taxon>Polychaeta</taxon>
        <taxon>Sedentaria</taxon>
        <taxon>Canalipalpata</taxon>
        <taxon>Sabellida</taxon>
        <taxon>Oweniida</taxon>
        <taxon>Oweniidae</taxon>
        <taxon>Owenia</taxon>
    </lineage>
</organism>
<dbReference type="AlphaFoldDB" id="A0A8J1U8X4"/>
<name>A0A8J1U8X4_OWEFU</name>
<accession>A0A8J1U8X4</accession>
<dbReference type="Pfam" id="PF01067">
    <property type="entry name" value="Calpain_III"/>
    <property type="match status" value="1"/>
</dbReference>
<dbReference type="Proteomes" id="UP000749559">
    <property type="component" value="Unassembled WGS sequence"/>
</dbReference>
<sequence>TSKNGALFIDQTFPADISSLTYVYSGDDKYERMVFKRPLEIDEDAQFNGIDGTMKVSLPWQQWNERFWLLYAITITSLNARFLEKAIPGYGSFRQSFQRDVYTGKFQFKIWRFGDWEDIIVDDQIPTLDDEPAYCPALGEYKEYWPSLLEKAYAKCFKAYEVLELGNPLNAVTDFTGAICEMFRIDQLKNEDLFHLLHKSCINRSMITCWRKISKPSQDGVEILATPSRVVPIVTKLSNQSGTDDNQRGHLHIITSAAKFPLKDGCVKHMLRIKNPYAKYVKLQSNFSDSNNCAWSNFDKDFMRKYDPLGSKDINECWMSLEDFYCQFDGIVLCSSTEPFKDGRYTQERRVRDTNTDLYETDSEGFGCVVEDNNRHFKGHYTIAQENPVSSRRENIQRLAHVKHCWTQRRQSSSDFTAVGHEHTAKRAVGAAHIPQMLRISMDDSMTNVCQTPPTPNKQCLSQGHSLSSFSFGGSAQNLLAKGESKHSVGSAQSVSHIFMSFTQSPKLQDQRDHNSDAAFNDLHSMEDTLNHTPQRRHSRPCLRPVKKEELSEKELKYKCNSTLFESRMDHFTSHGSWKQLLFHKGEWGNTDTPHECKMGRFERSCRILLTLSKPDEAPSGKTISPRVHSAKTHTIISLMQDYSQGSRIVNTFVSKIGFEVYRIHNPVKDEKKTLQKLHMVAEKTSQHEEREVTLRLNLDPGSYFIVPYIKGGSKKGRFLLRVLGDSDHSSSLVQNGCVIS</sequence>